<dbReference type="Pfam" id="PF00583">
    <property type="entry name" value="Acetyltransf_1"/>
    <property type="match status" value="1"/>
</dbReference>
<dbReference type="InterPro" id="IPR016181">
    <property type="entry name" value="Acyl_CoA_acyltransferase"/>
</dbReference>
<feature type="domain" description="N-acetyltransferase" evidence="1">
    <location>
        <begin position="15"/>
        <end position="160"/>
    </location>
</feature>
<dbReference type="SUPFAM" id="SSF55729">
    <property type="entry name" value="Acyl-CoA N-acyltransferases (Nat)"/>
    <property type="match status" value="1"/>
</dbReference>
<gene>
    <name evidence="2" type="primary">rimI</name>
    <name evidence="2" type="ORF">OSO01_39620</name>
</gene>
<evidence type="ECO:0000313" key="2">
    <source>
        <dbReference type="EMBL" id="GEN89223.1"/>
    </source>
</evidence>
<dbReference type="PROSITE" id="PS51186">
    <property type="entry name" value="GNAT"/>
    <property type="match status" value="1"/>
</dbReference>
<dbReference type="InterPro" id="IPR000182">
    <property type="entry name" value="GNAT_dom"/>
</dbReference>
<protein>
    <submittedName>
        <fullName evidence="2">Putative ribosomal-protein-alanine acetyltransferase</fullName>
    </submittedName>
</protein>
<dbReference type="Proteomes" id="UP000321558">
    <property type="component" value="Unassembled WGS sequence"/>
</dbReference>
<dbReference type="AlphaFoldDB" id="A0A511ZP43"/>
<keyword evidence="3" id="KW-1185">Reference proteome</keyword>
<sequence>MAKAAKGKSRFMSEAIIRQMNLEDVPGVMKVEEASFSGPWDVEIFHKELCENDHAYYFVACLDERIIGYIGTWIVFEDGQITNFAIHPDMRGRKIGEKLFGYALTFMAGKGVERLSLEVRISNMAAQSLYRKFGLVPGGIRKHYYTDNFEDAIVMWVNLK</sequence>
<organism evidence="2 3">
    <name type="scientific">Oceanobacillus sojae</name>
    <dbReference type="NCBI Taxonomy" id="582851"/>
    <lineage>
        <taxon>Bacteria</taxon>
        <taxon>Bacillati</taxon>
        <taxon>Bacillota</taxon>
        <taxon>Bacilli</taxon>
        <taxon>Bacillales</taxon>
        <taxon>Bacillaceae</taxon>
        <taxon>Oceanobacillus</taxon>
    </lineage>
</organism>
<reference evidence="2 3" key="1">
    <citation type="submission" date="2019-07" db="EMBL/GenBank/DDBJ databases">
        <title>Whole genome shotgun sequence of Oceanobacillus sojae NBRC 105379.</title>
        <authorList>
            <person name="Hosoyama A."/>
            <person name="Uohara A."/>
            <person name="Ohji S."/>
            <person name="Ichikawa N."/>
        </authorList>
    </citation>
    <scope>NUCLEOTIDE SEQUENCE [LARGE SCALE GENOMIC DNA]</scope>
    <source>
        <strain evidence="2 3">NBRC 105379</strain>
    </source>
</reference>
<evidence type="ECO:0000313" key="3">
    <source>
        <dbReference type="Proteomes" id="UP000321558"/>
    </source>
</evidence>
<dbReference type="CDD" id="cd04301">
    <property type="entry name" value="NAT_SF"/>
    <property type="match status" value="1"/>
</dbReference>
<dbReference type="EMBL" id="BJYM01000020">
    <property type="protein sequence ID" value="GEN89223.1"/>
    <property type="molecule type" value="Genomic_DNA"/>
</dbReference>
<dbReference type="NCBIfam" id="TIGR01575">
    <property type="entry name" value="rimI"/>
    <property type="match status" value="1"/>
</dbReference>
<dbReference type="STRING" id="582851.GCA_900162665_03716"/>
<comment type="caution">
    <text evidence="2">The sequence shown here is derived from an EMBL/GenBank/DDBJ whole genome shotgun (WGS) entry which is preliminary data.</text>
</comment>
<dbReference type="GO" id="GO:0008999">
    <property type="term" value="F:protein-N-terminal-alanine acetyltransferase activity"/>
    <property type="evidence" value="ECO:0007669"/>
    <property type="project" value="TreeGrafter"/>
</dbReference>
<dbReference type="InterPro" id="IPR006464">
    <property type="entry name" value="AcTrfase_RimI/Ard1"/>
</dbReference>
<name>A0A511ZP43_9BACI</name>
<dbReference type="PANTHER" id="PTHR43617">
    <property type="entry name" value="L-AMINO ACID N-ACETYLTRANSFERASE"/>
    <property type="match status" value="1"/>
</dbReference>
<dbReference type="PANTHER" id="PTHR43617:SF20">
    <property type="entry name" value="N-ALPHA-ACETYLTRANSFERASE RIMI"/>
    <property type="match status" value="1"/>
</dbReference>
<keyword evidence="2" id="KW-0808">Transferase</keyword>
<dbReference type="InterPro" id="IPR050276">
    <property type="entry name" value="MshD_Acetyltransferase"/>
</dbReference>
<evidence type="ECO:0000259" key="1">
    <source>
        <dbReference type="PROSITE" id="PS51186"/>
    </source>
</evidence>
<dbReference type="Gene3D" id="3.40.630.30">
    <property type="match status" value="1"/>
</dbReference>
<proteinExistence type="predicted"/>
<accession>A0A511ZP43</accession>